<evidence type="ECO:0000256" key="3">
    <source>
        <dbReference type="ARBA" id="ARBA00022475"/>
    </source>
</evidence>
<keyword evidence="2" id="KW-0813">Transport</keyword>
<evidence type="ECO:0000313" key="10">
    <source>
        <dbReference type="Proteomes" id="UP001156882"/>
    </source>
</evidence>
<evidence type="ECO:0000256" key="2">
    <source>
        <dbReference type="ARBA" id="ARBA00022448"/>
    </source>
</evidence>
<dbReference type="RefSeq" id="WP_284315374.1">
    <property type="nucleotide sequence ID" value="NZ_BSPC01000063.1"/>
</dbReference>
<dbReference type="PROSITE" id="PS00211">
    <property type="entry name" value="ABC_TRANSPORTER_1"/>
    <property type="match status" value="1"/>
</dbReference>
<name>A0ABQ6CRG9_9HYPH</name>
<evidence type="ECO:0000259" key="8">
    <source>
        <dbReference type="PROSITE" id="PS50893"/>
    </source>
</evidence>
<dbReference type="PANTHER" id="PTHR43875:SF15">
    <property type="entry name" value="TREHALOSE IMPORT ATP-BINDING PROTEIN SUGC"/>
    <property type="match status" value="1"/>
</dbReference>
<dbReference type="PROSITE" id="PS50893">
    <property type="entry name" value="ABC_TRANSPORTER_2"/>
    <property type="match status" value="1"/>
</dbReference>
<dbReference type="Proteomes" id="UP001156882">
    <property type="component" value="Unassembled WGS sequence"/>
</dbReference>
<dbReference type="InterPro" id="IPR013611">
    <property type="entry name" value="Transp-assoc_OB_typ2"/>
</dbReference>
<dbReference type="EMBL" id="BSPC01000063">
    <property type="protein sequence ID" value="GLS22410.1"/>
    <property type="molecule type" value="Genomic_DNA"/>
</dbReference>
<proteinExistence type="inferred from homology"/>
<dbReference type="Gene3D" id="2.40.50.100">
    <property type="match status" value="1"/>
</dbReference>
<dbReference type="Pfam" id="PF08402">
    <property type="entry name" value="TOBE_2"/>
    <property type="match status" value="1"/>
</dbReference>
<accession>A0ABQ6CRG9</accession>
<dbReference type="Pfam" id="PF00005">
    <property type="entry name" value="ABC_tran"/>
    <property type="match status" value="1"/>
</dbReference>
<dbReference type="Gene3D" id="3.40.50.300">
    <property type="entry name" value="P-loop containing nucleotide triphosphate hydrolases"/>
    <property type="match status" value="1"/>
</dbReference>
<evidence type="ECO:0000256" key="6">
    <source>
        <dbReference type="ARBA" id="ARBA00022967"/>
    </source>
</evidence>
<dbReference type="InterPro" id="IPR008995">
    <property type="entry name" value="Mo/tungstate-bd_C_term_dom"/>
</dbReference>
<dbReference type="SUPFAM" id="SSF50331">
    <property type="entry name" value="MOP-like"/>
    <property type="match status" value="1"/>
</dbReference>
<dbReference type="Gene3D" id="2.40.50.140">
    <property type="entry name" value="Nucleic acid-binding proteins"/>
    <property type="match status" value="1"/>
</dbReference>
<comment type="similarity">
    <text evidence="1">Belongs to the ABC transporter superfamily.</text>
</comment>
<dbReference type="SMART" id="SM00382">
    <property type="entry name" value="AAA"/>
    <property type="match status" value="1"/>
</dbReference>
<dbReference type="InterPro" id="IPR017871">
    <property type="entry name" value="ABC_transporter-like_CS"/>
</dbReference>
<keyword evidence="3" id="KW-1003">Cell membrane</keyword>
<gene>
    <name evidence="9" type="ORF">GCM10007874_54280</name>
</gene>
<dbReference type="SUPFAM" id="SSF52540">
    <property type="entry name" value="P-loop containing nucleoside triphosphate hydrolases"/>
    <property type="match status" value="1"/>
</dbReference>
<organism evidence="9 10">
    <name type="scientific">Labrys miyagiensis</name>
    <dbReference type="NCBI Taxonomy" id="346912"/>
    <lineage>
        <taxon>Bacteria</taxon>
        <taxon>Pseudomonadati</taxon>
        <taxon>Pseudomonadota</taxon>
        <taxon>Alphaproteobacteria</taxon>
        <taxon>Hyphomicrobiales</taxon>
        <taxon>Xanthobacteraceae</taxon>
        <taxon>Labrys</taxon>
    </lineage>
</organism>
<keyword evidence="4" id="KW-0547">Nucleotide-binding</keyword>
<evidence type="ECO:0000313" key="9">
    <source>
        <dbReference type="EMBL" id="GLS22410.1"/>
    </source>
</evidence>
<protein>
    <submittedName>
        <fullName evidence="9">Sugar ABC transporter ATP-binding protein</fullName>
    </submittedName>
</protein>
<dbReference type="InterPro" id="IPR047641">
    <property type="entry name" value="ABC_transpr_MalK/UgpC-like"/>
</dbReference>
<feature type="domain" description="ABC transporter" evidence="8">
    <location>
        <begin position="4"/>
        <end position="234"/>
    </location>
</feature>
<evidence type="ECO:0000256" key="1">
    <source>
        <dbReference type="ARBA" id="ARBA00005417"/>
    </source>
</evidence>
<dbReference type="InterPro" id="IPR003593">
    <property type="entry name" value="AAA+_ATPase"/>
</dbReference>
<keyword evidence="6" id="KW-1278">Translocase</keyword>
<comment type="caution">
    <text evidence="9">The sequence shown here is derived from an EMBL/GenBank/DDBJ whole genome shotgun (WGS) entry which is preliminary data.</text>
</comment>
<dbReference type="InterPro" id="IPR003439">
    <property type="entry name" value="ABC_transporter-like_ATP-bd"/>
</dbReference>
<keyword evidence="7" id="KW-0472">Membrane</keyword>
<evidence type="ECO:0000256" key="5">
    <source>
        <dbReference type="ARBA" id="ARBA00022840"/>
    </source>
</evidence>
<dbReference type="InterPro" id="IPR012340">
    <property type="entry name" value="NA-bd_OB-fold"/>
</dbReference>
<keyword evidence="10" id="KW-1185">Reference proteome</keyword>
<dbReference type="CDD" id="cd03301">
    <property type="entry name" value="ABC_MalK_N"/>
    <property type="match status" value="1"/>
</dbReference>
<evidence type="ECO:0000256" key="4">
    <source>
        <dbReference type="ARBA" id="ARBA00022741"/>
    </source>
</evidence>
<dbReference type="PANTHER" id="PTHR43875">
    <property type="entry name" value="MALTODEXTRIN IMPORT ATP-BINDING PROTEIN MSMX"/>
    <property type="match status" value="1"/>
</dbReference>
<dbReference type="InterPro" id="IPR015855">
    <property type="entry name" value="ABC_transpr_MalK-like"/>
</dbReference>
<dbReference type="GO" id="GO:0005524">
    <property type="term" value="F:ATP binding"/>
    <property type="evidence" value="ECO:0007669"/>
    <property type="project" value="UniProtKB-KW"/>
</dbReference>
<evidence type="ECO:0000256" key="7">
    <source>
        <dbReference type="ARBA" id="ARBA00023136"/>
    </source>
</evidence>
<sequence>MSAISYQKVVKNFGAFQALRSLDLALPDRTFLALLGPSGCGKTTALRILAGLEMPSAGKVLIGERDVTRLQPRDRDIAMVFQSYALYPHMTIADNIGYPLWIRNLDSVKRGAKVAEVAKALEIDHLLDRHPRQLSGGQRQRVALARAIVRDPAAFLMDEPLSNLDARLRLSMRGEIKRLCQRLGATTLYVTHDQAEALTMADLIAVMNAGQLQQLATPHEIYERPATRFVATFVGNPPMNILSAAVDESGLHVGGSTVRLDPEQHARCLGAGITEMGIRPEDLRFAEAGSVLTGEIYVIEPMGNETLVDVRLGGERLSVRAQRGFTAAVGSRIGVTFDSTDVCFFDATGSTVVHRVENKRG</sequence>
<reference evidence="10" key="1">
    <citation type="journal article" date="2019" name="Int. J. Syst. Evol. Microbiol.">
        <title>The Global Catalogue of Microorganisms (GCM) 10K type strain sequencing project: providing services to taxonomists for standard genome sequencing and annotation.</title>
        <authorList>
            <consortium name="The Broad Institute Genomics Platform"/>
            <consortium name="The Broad Institute Genome Sequencing Center for Infectious Disease"/>
            <person name="Wu L."/>
            <person name="Ma J."/>
        </authorList>
    </citation>
    <scope>NUCLEOTIDE SEQUENCE [LARGE SCALE GENOMIC DNA]</scope>
    <source>
        <strain evidence="10">NBRC 101365</strain>
    </source>
</reference>
<keyword evidence="5 9" id="KW-0067">ATP-binding</keyword>
<dbReference type="InterPro" id="IPR027417">
    <property type="entry name" value="P-loop_NTPase"/>
</dbReference>